<dbReference type="AlphaFoldDB" id="A0A2S5T4Q3"/>
<evidence type="ECO:0000256" key="8">
    <source>
        <dbReference type="ARBA" id="ARBA00031282"/>
    </source>
</evidence>
<evidence type="ECO:0000256" key="6">
    <source>
        <dbReference type="ARBA" id="ARBA00022666"/>
    </source>
</evidence>
<dbReference type="PRINTS" id="PR00682">
    <property type="entry name" value="IPNSYNTHASE"/>
</dbReference>
<keyword evidence="6" id="KW-0266">Ethylene biosynthesis</keyword>
<dbReference type="PROSITE" id="PS51471">
    <property type="entry name" value="FE2OG_OXY"/>
    <property type="match status" value="1"/>
</dbReference>
<evidence type="ECO:0000256" key="2">
    <source>
        <dbReference type="ARBA" id="ARBA00004767"/>
    </source>
</evidence>
<comment type="similarity">
    <text evidence="11">Belongs to the iron/ascorbate-dependent oxidoreductase family.</text>
</comment>
<keyword evidence="11" id="KW-0408">Iron</keyword>
<evidence type="ECO:0000256" key="10">
    <source>
        <dbReference type="ARBA" id="ARBA00049359"/>
    </source>
</evidence>
<dbReference type="EC" id="1.13.12.19" evidence="4"/>
<organism evidence="13 14">
    <name type="scientific">Caldimonas thermodepolymerans</name>
    <dbReference type="NCBI Taxonomy" id="215580"/>
    <lineage>
        <taxon>Bacteria</taxon>
        <taxon>Pseudomonadati</taxon>
        <taxon>Pseudomonadota</taxon>
        <taxon>Betaproteobacteria</taxon>
        <taxon>Burkholderiales</taxon>
        <taxon>Sphaerotilaceae</taxon>
        <taxon>Caldimonas</taxon>
    </lineage>
</organism>
<sequence>MKMHQIPVIDIAPFLQGDPEGRRQVAHEMNRACEEIGFFMVKGHGVAQDLIDETYRTAEAFFHLPLEEKLTIRQPAPHISRGYTPLAGESLSASLGEKAPGDLKEMVDMGPIDVPGGEYYSRPEAANHFEPNLWPAQPENFRPVMERYYRRMNRLANDLMAIFALALDLPEDFFFDKIDKSLSALRLICYPEQKEPPVPGQLRSGAHTDYGTLTILTSNRAVGGLQARHRDGYWVDVIPEPGCFVINIGDAMQVWTNDRWVSTLHRVVNPPAALSGDAGSARRQSLVFFHQPNYDAVIDTLASCYGPGRPKRYDPITFGEHWTRKWMATKTTPAVQPMAA</sequence>
<evidence type="ECO:0000256" key="11">
    <source>
        <dbReference type="RuleBase" id="RU003682"/>
    </source>
</evidence>
<comment type="catalytic activity">
    <reaction evidence="9">
        <text>2-oxoglutarate + O2 + 2 H(+) = ethene + 3 CO2 + H2O</text>
        <dbReference type="Rhea" id="RHEA:31523"/>
        <dbReference type="ChEBI" id="CHEBI:15377"/>
        <dbReference type="ChEBI" id="CHEBI:15378"/>
        <dbReference type="ChEBI" id="CHEBI:15379"/>
        <dbReference type="ChEBI" id="CHEBI:16526"/>
        <dbReference type="ChEBI" id="CHEBI:16810"/>
        <dbReference type="ChEBI" id="CHEBI:18153"/>
        <dbReference type="EC" id="1.13.12.19"/>
    </reaction>
</comment>
<dbReference type="Proteomes" id="UP000239406">
    <property type="component" value="Unassembled WGS sequence"/>
</dbReference>
<evidence type="ECO:0000256" key="5">
    <source>
        <dbReference type="ARBA" id="ARBA00019045"/>
    </source>
</evidence>
<dbReference type="EC" id="1.14.20.7" evidence="3"/>
<comment type="pathway">
    <text evidence="2">Alkene biosynthesis; ethylene biosynthesis via 2-oxoglutarate.</text>
</comment>
<evidence type="ECO:0000256" key="3">
    <source>
        <dbReference type="ARBA" id="ARBA00012293"/>
    </source>
</evidence>
<gene>
    <name evidence="13" type="ORF">C1702_08630</name>
</gene>
<dbReference type="InterPro" id="IPR005123">
    <property type="entry name" value="Oxoglu/Fe-dep_dioxygenase_dom"/>
</dbReference>
<evidence type="ECO:0000259" key="12">
    <source>
        <dbReference type="PROSITE" id="PS51471"/>
    </source>
</evidence>
<protein>
    <recommendedName>
        <fullName evidence="5">2-oxoglutarate-dependent ethylene/succinate-forming enzyme</fullName>
        <ecNumber evidence="4">1.13.12.19</ecNumber>
        <ecNumber evidence="3">1.14.20.7</ecNumber>
    </recommendedName>
    <alternativeName>
        <fullName evidence="7">2-oxoglutarate dioxygenase (ethylene-forming)</fullName>
    </alternativeName>
    <alternativeName>
        <fullName evidence="8">2-oxoglutarate/L-arginine monooxygenase/decarboxylase (succinate-forming)</fullName>
    </alternativeName>
</protein>
<dbReference type="SUPFAM" id="SSF51197">
    <property type="entry name" value="Clavaminate synthase-like"/>
    <property type="match status" value="1"/>
</dbReference>
<evidence type="ECO:0000313" key="14">
    <source>
        <dbReference type="Proteomes" id="UP000239406"/>
    </source>
</evidence>
<dbReference type="GO" id="GO:0009693">
    <property type="term" value="P:ethylene biosynthetic process"/>
    <property type="evidence" value="ECO:0007669"/>
    <property type="project" value="UniProtKB-KW"/>
</dbReference>
<dbReference type="Pfam" id="PF14226">
    <property type="entry name" value="DIOX_N"/>
    <property type="match status" value="1"/>
</dbReference>
<dbReference type="GO" id="GO:0102276">
    <property type="term" value="F:2-oxoglutarate oxygenase/decarboxylase (ethylene-forming) activity"/>
    <property type="evidence" value="ECO:0007669"/>
    <property type="project" value="UniProtKB-EC"/>
</dbReference>
<keyword evidence="11" id="KW-0560">Oxidoreductase</keyword>
<reference evidence="13 14" key="1">
    <citation type="submission" date="2018-02" db="EMBL/GenBank/DDBJ databases">
        <title>Reclassifiation of [Polyangium] brachysporum DSM 7029 as Guopingzhaonella breviflexa gen. nov., sp. nov., a member of the family Comamonadaceae.</title>
        <authorList>
            <person name="Tang B."/>
        </authorList>
    </citation>
    <scope>NUCLEOTIDE SEQUENCE [LARGE SCALE GENOMIC DNA]</scope>
    <source>
        <strain evidence="13 14">DSM 15344</strain>
    </source>
</reference>
<evidence type="ECO:0000256" key="1">
    <source>
        <dbReference type="ARBA" id="ARBA00001954"/>
    </source>
</evidence>
<dbReference type="PANTHER" id="PTHR47990">
    <property type="entry name" value="2-OXOGLUTARATE (2OG) AND FE(II)-DEPENDENT OXYGENASE SUPERFAMILY PROTEIN-RELATED"/>
    <property type="match status" value="1"/>
</dbReference>
<dbReference type="InterPro" id="IPR027443">
    <property type="entry name" value="IPNS-like_sf"/>
</dbReference>
<dbReference type="Pfam" id="PF03171">
    <property type="entry name" value="2OG-FeII_Oxy"/>
    <property type="match status" value="1"/>
</dbReference>
<dbReference type="Gene3D" id="2.60.120.330">
    <property type="entry name" value="B-lactam Antibiotic, Isopenicillin N Synthase, Chain"/>
    <property type="match status" value="1"/>
</dbReference>
<dbReference type="InterPro" id="IPR050231">
    <property type="entry name" value="Iron_ascorbate_oxido_reductase"/>
</dbReference>
<keyword evidence="14" id="KW-1185">Reference proteome</keyword>
<keyword evidence="11" id="KW-0479">Metal-binding</keyword>
<proteinExistence type="inferred from homology"/>
<comment type="catalytic activity">
    <reaction evidence="10">
        <text>L-arginine + 2-oxoglutarate + O2 = guanidine + L-glutamate 5-semialdehyde + succinate + CO2</text>
        <dbReference type="Rhea" id="RHEA:31535"/>
        <dbReference type="ChEBI" id="CHEBI:15379"/>
        <dbReference type="ChEBI" id="CHEBI:16526"/>
        <dbReference type="ChEBI" id="CHEBI:16810"/>
        <dbReference type="ChEBI" id="CHEBI:30031"/>
        <dbReference type="ChEBI" id="CHEBI:30087"/>
        <dbReference type="ChEBI" id="CHEBI:32682"/>
        <dbReference type="ChEBI" id="CHEBI:58066"/>
        <dbReference type="EC" id="1.14.20.7"/>
    </reaction>
</comment>
<dbReference type="EMBL" id="PSNY01000008">
    <property type="protein sequence ID" value="PPE69926.1"/>
    <property type="molecule type" value="Genomic_DNA"/>
</dbReference>
<name>A0A2S5T4Q3_9BURK</name>
<comment type="cofactor">
    <cofactor evidence="1">
        <name>Fe(2+)</name>
        <dbReference type="ChEBI" id="CHEBI:29033"/>
    </cofactor>
</comment>
<evidence type="ECO:0000256" key="7">
    <source>
        <dbReference type="ARBA" id="ARBA00031011"/>
    </source>
</evidence>
<accession>A0A2S5T4Q3</accession>
<evidence type="ECO:0000256" key="9">
    <source>
        <dbReference type="ARBA" id="ARBA00047725"/>
    </source>
</evidence>
<evidence type="ECO:0000313" key="13">
    <source>
        <dbReference type="EMBL" id="PPE69926.1"/>
    </source>
</evidence>
<dbReference type="InterPro" id="IPR044861">
    <property type="entry name" value="IPNS-like_FE2OG_OXY"/>
</dbReference>
<feature type="domain" description="Fe2OG dioxygenase" evidence="12">
    <location>
        <begin position="180"/>
        <end position="292"/>
    </location>
</feature>
<evidence type="ECO:0000256" key="4">
    <source>
        <dbReference type="ARBA" id="ARBA00012531"/>
    </source>
</evidence>
<comment type="caution">
    <text evidence="13">The sequence shown here is derived from an EMBL/GenBank/DDBJ whole genome shotgun (WGS) entry which is preliminary data.</text>
</comment>
<dbReference type="RefSeq" id="WP_104357293.1">
    <property type="nucleotide sequence ID" value="NZ_CALFFA010000061.1"/>
</dbReference>
<dbReference type="InterPro" id="IPR026992">
    <property type="entry name" value="DIOX_N"/>
</dbReference>
<dbReference type="GO" id="GO:0046872">
    <property type="term" value="F:metal ion binding"/>
    <property type="evidence" value="ECO:0007669"/>
    <property type="project" value="UniProtKB-KW"/>
</dbReference>